<dbReference type="PROSITE" id="PS51257">
    <property type="entry name" value="PROKAR_LIPOPROTEIN"/>
    <property type="match status" value="1"/>
</dbReference>
<dbReference type="Proteomes" id="UP000886520">
    <property type="component" value="Chromosome 25"/>
</dbReference>
<dbReference type="EMBL" id="JABFUD020000025">
    <property type="protein sequence ID" value="KAI5059246.1"/>
    <property type="molecule type" value="Genomic_DNA"/>
</dbReference>
<keyword evidence="3" id="KW-1185">Reference proteome</keyword>
<comment type="caution">
    <text evidence="2">The sequence shown here is derived from an EMBL/GenBank/DDBJ whole genome shotgun (WGS) entry which is preliminary data.</text>
</comment>
<reference evidence="2" key="1">
    <citation type="submission" date="2021-01" db="EMBL/GenBank/DDBJ databases">
        <title>Adiantum capillus-veneris genome.</title>
        <authorList>
            <person name="Fang Y."/>
            <person name="Liao Q."/>
        </authorList>
    </citation>
    <scope>NUCLEOTIDE SEQUENCE</scope>
    <source>
        <strain evidence="2">H3</strain>
        <tissue evidence="2">Leaf</tissue>
    </source>
</reference>
<proteinExistence type="predicted"/>
<sequence>MGRCRIVFPPFTFAGSCIITCPLRLREPARAQYVPLSTILQQCNPLTSPLSQQNLQALIDSEEVVYDSQPCTGLPFDLNSQDPSPMALSVVDPRTPMASSPLLAERSRGLQANNAPTPPTQVPVPKHRERPPASHQTKEKPSNYRAFPLGHLEYNICY</sequence>
<accession>A0A9D4Z487</accession>
<protein>
    <submittedName>
        <fullName evidence="2">Uncharacterized protein</fullName>
    </submittedName>
</protein>
<gene>
    <name evidence="2" type="ORF">GOP47_0025565</name>
</gene>
<dbReference type="AlphaFoldDB" id="A0A9D4Z487"/>
<evidence type="ECO:0000256" key="1">
    <source>
        <dbReference type="SAM" id="MobiDB-lite"/>
    </source>
</evidence>
<organism evidence="2 3">
    <name type="scientific">Adiantum capillus-veneris</name>
    <name type="common">Maidenhair fern</name>
    <dbReference type="NCBI Taxonomy" id="13818"/>
    <lineage>
        <taxon>Eukaryota</taxon>
        <taxon>Viridiplantae</taxon>
        <taxon>Streptophyta</taxon>
        <taxon>Embryophyta</taxon>
        <taxon>Tracheophyta</taxon>
        <taxon>Polypodiopsida</taxon>
        <taxon>Polypodiidae</taxon>
        <taxon>Polypodiales</taxon>
        <taxon>Pteridineae</taxon>
        <taxon>Pteridaceae</taxon>
        <taxon>Vittarioideae</taxon>
        <taxon>Adiantum</taxon>
    </lineage>
</organism>
<feature type="region of interest" description="Disordered" evidence="1">
    <location>
        <begin position="75"/>
        <end position="145"/>
    </location>
</feature>
<feature type="compositionally biased region" description="Basic and acidic residues" evidence="1">
    <location>
        <begin position="130"/>
        <end position="142"/>
    </location>
</feature>
<evidence type="ECO:0000313" key="2">
    <source>
        <dbReference type="EMBL" id="KAI5059246.1"/>
    </source>
</evidence>
<name>A0A9D4Z487_ADICA</name>
<evidence type="ECO:0000313" key="3">
    <source>
        <dbReference type="Proteomes" id="UP000886520"/>
    </source>
</evidence>